<evidence type="ECO:0000313" key="1">
    <source>
        <dbReference type="EMBL" id="TDL21796.1"/>
    </source>
</evidence>
<keyword evidence="2" id="KW-1185">Reference proteome</keyword>
<dbReference type="VEuPathDB" id="FungiDB:BD410DRAFT_279266"/>
<evidence type="ECO:0000313" key="2">
    <source>
        <dbReference type="Proteomes" id="UP000294933"/>
    </source>
</evidence>
<sequence length="174" mass="19774">MLSAAWDIFLDTVYPEAFITSCISIHLVLQYCTLVSDGRTDGHRFHVHPLLKRDSSAVPLERLHLRSVNPRLLFSLLITWPLRWVLREPGRAVLDVSFFGEERIGKIKYTKCQLDITTSSVTYHHHVASYTMQFTRNDTDSIVSAHDLAFSLSHSECIMSGASPFVERATILGR</sequence>
<proteinExistence type="predicted"/>
<accession>A0A4Y7Q3E6</accession>
<protein>
    <submittedName>
        <fullName evidence="1">Uncharacterized protein</fullName>
    </submittedName>
</protein>
<organism evidence="1 2">
    <name type="scientific">Rickenella mellea</name>
    <dbReference type="NCBI Taxonomy" id="50990"/>
    <lineage>
        <taxon>Eukaryota</taxon>
        <taxon>Fungi</taxon>
        <taxon>Dikarya</taxon>
        <taxon>Basidiomycota</taxon>
        <taxon>Agaricomycotina</taxon>
        <taxon>Agaricomycetes</taxon>
        <taxon>Hymenochaetales</taxon>
        <taxon>Rickenellaceae</taxon>
        <taxon>Rickenella</taxon>
    </lineage>
</organism>
<reference evidence="1 2" key="1">
    <citation type="submission" date="2018-06" db="EMBL/GenBank/DDBJ databases">
        <title>A transcriptomic atlas of mushroom development highlights an independent origin of complex multicellularity.</title>
        <authorList>
            <consortium name="DOE Joint Genome Institute"/>
            <person name="Krizsan K."/>
            <person name="Almasi E."/>
            <person name="Merenyi Z."/>
            <person name="Sahu N."/>
            <person name="Viragh M."/>
            <person name="Koszo T."/>
            <person name="Mondo S."/>
            <person name="Kiss B."/>
            <person name="Balint B."/>
            <person name="Kues U."/>
            <person name="Barry K."/>
            <person name="Hegedus J.C."/>
            <person name="Henrissat B."/>
            <person name="Johnson J."/>
            <person name="Lipzen A."/>
            <person name="Ohm R."/>
            <person name="Nagy I."/>
            <person name="Pangilinan J."/>
            <person name="Yan J."/>
            <person name="Xiong Y."/>
            <person name="Grigoriev I.V."/>
            <person name="Hibbett D.S."/>
            <person name="Nagy L.G."/>
        </authorList>
    </citation>
    <scope>NUCLEOTIDE SEQUENCE [LARGE SCALE GENOMIC DNA]</scope>
    <source>
        <strain evidence="1 2">SZMC22713</strain>
    </source>
</reference>
<dbReference type="AlphaFoldDB" id="A0A4Y7Q3E6"/>
<dbReference type="EMBL" id="ML170178">
    <property type="protein sequence ID" value="TDL21796.1"/>
    <property type="molecule type" value="Genomic_DNA"/>
</dbReference>
<name>A0A4Y7Q3E6_9AGAM</name>
<dbReference type="Proteomes" id="UP000294933">
    <property type="component" value="Unassembled WGS sequence"/>
</dbReference>
<gene>
    <name evidence="1" type="ORF">BD410DRAFT_279266</name>
</gene>